<dbReference type="Gene3D" id="1.10.150.240">
    <property type="entry name" value="Putative phosphatase, domain 2"/>
    <property type="match status" value="1"/>
</dbReference>
<evidence type="ECO:0000313" key="2">
    <source>
        <dbReference type="Proteomes" id="UP000824035"/>
    </source>
</evidence>
<dbReference type="Proteomes" id="UP000824035">
    <property type="component" value="Unassembled WGS sequence"/>
</dbReference>
<dbReference type="SFLD" id="SFLDS00003">
    <property type="entry name" value="Haloacid_Dehalogenase"/>
    <property type="match status" value="1"/>
</dbReference>
<dbReference type="SFLD" id="SFLDG01135">
    <property type="entry name" value="C1.5.6:_HAD__Beta-PGM__Phospha"/>
    <property type="match status" value="1"/>
</dbReference>
<proteinExistence type="predicted"/>
<dbReference type="SUPFAM" id="SSF56784">
    <property type="entry name" value="HAD-like"/>
    <property type="match status" value="1"/>
</dbReference>
<dbReference type="PANTHER" id="PTHR18901">
    <property type="entry name" value="2-DEOXYGLUCOSE-6-PHOSPHATE PHOSPHATASE 2"/>
    <property type="match status" value="1"/>
</dbReference>
<gene>
    <name evidence="1" type="ORF">H9813_08075</name>
</gene>
<accession>A0A9D2E5J4</accession>
<dbReference type="NCBIfam" id="TIGR01509">
    <property type="entry name" value="HAD-SF-IA-v3"/>
    <property type="match status" value="1"/>
</dbReference>
<dbReference type="InterPro" id="IPR006439">
    <property type="entry name" value="HAD-SF_hydro_IA"/>
</dbReference>
<dbReference type="Gene3D" id="3.40.50.1000">
    <property type="entry name" value="HAD superfamily/HAD-like"/>
    <property type="match status" value="1"/>
</dbReference>
<dbReference type="PRINTS" id="PR00413">
    <property type="entry name" value="HADHALOGNASE"/>
</dbReference>
<dbReference type="SFLD" id="SFLDG01129">
    <property type="entry name" value="C1.5:_HAD__Beta-PGM__Phosphata"/>
    <property type="match status" value="1"/>
</dbReference>
<dbReference type="Pfam" id="PF00702">
    <property type="entry name" value="Hydrolase"/>
    <property type="match status" value="1"/>
</dbReference>
<dbReference type="PANTHER" id="PTHR18901:SF38">
    <property type="entry name" value="PSEUDOURIDINE-5'-PHOSPHATASE"/>
    <property type="match status" value="1"/>
</dbReference>
<comment type="caution">
    <text evidence="1">The sequence shown here is derived from an EMBL/GenBank/DDBJ whole genome shotgun (WGS) entry which is preliminary data.</text>
</comment>
<dbReference type="EMBL" id="DXBV01000079">
    <property type="protein sequence ID" value="HIZ31166.1"/>
    <property type="molecule type" value="Genomic_DNA"/>
</dbReference>
<dbReference type="RefSeq" id="WP_394968953.1">
    <property type="nucleotide sequence ID" value="NZ_CALXHM010000031.1"/>
</dbReference>
<organism evidence="1 2">
    <name type="scientific">Candidatus Allofournierella merdipullorum</name>
    <dbReference type="NCBI Taxonomy" id="2838595"/>
    <lineage>
        <taxon>Bacteria</taxon>
        <taxon>Bacillati</taxon>
        <taxon>Bacillota</taxon>
        <taxon>Clostridia</taxon>
        <taxon>Eubacteriales</taxon>
        <taxon>Oscillospiraceae</taxon>
        <taxon>Allofournierella</taxon>
    </lineage>
</organism>
<sequence>MIEAVLFDMDGLMFDTERLWTEAWMATAEAEGLPVNLDVVVAMRGCNRAGCKRVCLERLGPDFDFDDYQAKARIVMDRLVDEHDLPKKSGLVELLEELRARGIPAVVCTSTRRVITEGYLKRAGIDGCFKGLVCGDDVQNGKPHPEVFLKGAVLTGKAPERCLVLEDSPNGIRAGAAAGCKAVMVPDLMEPTDELRALAAAIVPDLFAVVPLLDTL</sequence>
<dbReference type="InterPro" id="IPR023198">
    <property type="entry name" value="PGP-like_dom2"/>
</dbReference>
<reference evidence="1" key="2">
    <citation type="submission" date="2021-04" db="EMBL/GenBank/DDBJ databases">
        <authorList>
            <person name="Gilroy R."/>
        </authorList>
    </citation>
    <scope>NUCLEOTIDE SEQUENCE</scope>
    <source>
        <strain evidence="1">ChiGjej4B4-18154</strain>
    </source>
</reference>
<dbReference type="InterPro" id="IPR023214">
    <property type="entry name" value="HAD_sf"/>
</dbReference>
<dbReference type="InterPro" id="IPR036412">
    <property type="entry name" value="HAD-like_sf"/>
</dbReference>
<protein>
    <submittedName>
        <fullName evidence="1">HAD family phosphatase</fullName>
    </submittedName>
</protein>
<evidence type="ECO:0000313" key="1">
    <source>
        <dbReference type="EMBL" id="HIZ31166.1"/>
    </source>
</evidence>
<dbReference type="AlphaFoldDB" id="A0A9D2E5J4"/>
<reference evidence="1" key="1">
    <citation type="journal article" date="2021" name="PeerJ">
        <title>Extensive microbial diversity within the chicken gut microbiome revealed by metagenomics and culture.</title>
        <authorList>
            <person name="Gilroy R."/>
            <person name="Ravi A."/>
            <person name="Getino M."/>
            <person name="Pursley I."/>
            <person name="Horton D.L."/>
            <person name="Alikhan N.F."/>
            <person name="Baker D."/>
            <person name="Gharbi K."/>
            <person name="Hall N."/>
            <person name="Watson M."/>
            <person name="Adriaenssens E.M."/>
            <person name="Foster-Nyarko E."/>
            <person name="Jarju S."/>
            <person name="Secka A."/>
            <person name="Antonio M."/>
            <person name="Oren A."/>
            <person name="Chaudhuri R.R."/>
            <person name="La Ragione R."/>
            <person name="Hildebrand F."/>
            <person name="Pallen M.J."/>
        </authorList>
    </citation>
    <scope>NUCLEOTIDE SEQUENCE</scope>
    <source>
        <strain evidence="1">ChiGjej4B4-18154</strain>
    </source>
</reference>
<name>A0A9D2E5J4_9FIRM</name>